<reference evidence="9" key="1">
    <citation type="submission" date="2025-08" db="UniProtKB">
        <authorList>
            <consortium name="RefSeq"/>
        </authorList>
    </citation>
    <scope>IDENTIFICATION</scope>
</reference>
<comment type="pathway">
    <text evidence="5">Pheromone biosynthesis.</text>
</comment>
<comment type="similarity">
    <text evidence="7">Belongs to the FPP/GGPP synthase family.</text>
</comment>
<dbReference type="InterPro" id="IPR000092">
    <property type="entry name" value="Polyprenyl_synt"/>
</dbReference>
<dbReference type="GO" id="GO:0004161">
    <property type="term" value="F:dimethylallyltranstransferase activity"/>
    <property type="evidence" value="ECO:0007669"/>
    <property type="project" value="TreeGrafter"/>
</dbReference>
<dbReference type="GO" id="GO:0042811">
    <property type="term" value="P:pheromone biosynthetic process"/>
    <property type="evidence" value="ECO:0007669"/>
    <property type="project" value="UniProtKB-ARBA"/>
</dbReference>
<accession>A0A6I9XDH9</accession>
<dbReference type="GO" id="GO:0046872">
    <property type="term" value="F:metal ion binding"/>
    <property type="evidence" value="ECO:0007669"/>
    <property type="project" value="UniProtKB-KW"/>
</dbReference>
<gene>
    <name evidence="9" type="primary">LOC105430934</name>
</gene>
<dbReference type="PROSITE" id="PS00723">
    <property type="entry name" value="POLYPRENYL_SYNTHASE_1"/>
    <property type="match status" value="1"/>
</dbReference>
<dbReference type="OrthoDB" id="10257492at2759"/>
<keyword evidence="3" id="KW-0479">Metal-binding</keyword>
<dbReference type="AlphaFoldDB" id="A0A6I9XDH9"/>
<proteinExistence type="inferred from homology"/>
<keyword evidence="2 7" id="KW-0808">Transferase</keyword>
<evidence type="ECO:0000256" key="6">
    <source>
        <dbReference type="ARBA" id="ARBA00034546"/>
    </source>
</evidence>
<dbReference type="InterPro" id="IPR039702">
    <property type="entry name" value="FPS1-like"/>
</dbReference>
<dbReference type="GeneID" id="105430934"/>
<evidence type="ECO:0000313" key="9">
    <source>
        <dbReference type="RefSeq" id="XP_011643065.1"/>
    </source>
</evidence>
<dbReference type="GO" id="GO:0004337">
    <property type="term" value="F:(2E,6E)-farnesyl diphosphate synthase activity"/>
    <property type="evidence" value="ECO:0007669"/>
    <property type="project" value="TreeGrafter"/>
</dbReference>
<dbReference type="PANTHER" id="PTHR11525">
    <property type="entry name" value="FARNESYL-PYROPHOSPHATE SYNTHETASE"/>
    <property type="match status" value="1"/>
</dbReference>
<dbReference type="InterPro" id="IPR008949">
    <property type="entry name" value="Isoprenoid_synthase_dom_sf"/>
</dbReference>
<comment type="cofactor">
    <cofactor evidence="1">
        <name>Mg(2+)</name>
        <dbReference type="ChEBI" id="CHEBI:18420"/>
    </cofactor>
</comment>
<evidence type="ECO:0000256" key="2">
    <source>
        <dbReference type="ARBA" id="ARBA00022679"/>
    </source>
</evidence>
<evidence type="ECO:0000256" key="4">
    <source>
        <dbReference type="ARBA" id="ARBA00022842"/>
    </source>
</evidence>
<dbReference type="Proteomes" id="UP000504615">
    <property type="component" value="Unplaced"/>
</dbReference>
<dbReference type="InterPro" id="IPR033749">
    <property type="entry name" value="Polyprenyl_synt_CS"/>
</dbReference>
<name>A0A6I9XDH9_9HYME</name>
<evidence type="ECO:0000256" key="1">
    <source>
        <dbReference type="ARBA" id="ARBA00001946"/>
    </source>
</evidence>
<evidence type="ECO:0000256" key="7">
    <source>
        <dbReference type="RuleBase" id="RU004466"/>
    </source>
</evidence>
<dbReference type="PANTHER" id="PTHR11525:SF0">
    <property type="entry name" value="FARNESYL PYROPHOSPHATE SYNTHASE"/>
    <property type="match status" value="1"/>
</dbReference>
<organism evidence="8 9">
    <name type="scientific">Pogonomyrmex barbatus</name>
    <name type="common">red harvester ant</name>
    <dbReference type="NCBI Taxonomy" id="144034"/>
    <lineage>
        <taxon>Eukaryota</taxon>
        <taxon>Metazoa</taxon>
        <taxon>Ecdysozoa</taxon>
        <taxon>Arthropoda</taxon>
        <taxon>Hexapoda</taxon>
        <taxon>Insecta</taxon>
        <taxon>Pterygota</taxon>
        <taxon>Neoptera</taxon>
        <taxon>Endopterygota</taxon>
        <taxon>Hymenoptera</taxon>
        <taxon>Apocrita</taxon>
        <taxon>Aculeata</taxon>
        <taxon>Formicoidea</taxon>
        <taxon>Formicidae</taxon>
        <taxon>Myrmicinae</taxon>
        <taxon>Pogonomyrmex</taxon>
    </lineage>
</organism>
<evidence type="ECO:0000256" key="5">
    <source>
        <dbReference type="ARBA" id="ARBA00033740"/>
    </source>
</evidence>
<dbReference type="Gene3D" id="1.10.600.10">
    <property type="entry name" value="Farnesyl Diphosphate Synthase"/>
    <property type="match status" value="1"/>
</dbReference>
<sequence>MANSVTEAIWMTDNKEILKMMELWPSIVCDITESIDLDIPDVTIWMKKVLQYNVPNGKKIRSLALIYAYKLLASDDQLTEDNVRLVRILAWCIELLQTYLLILDDIEDRSLFRRGQPCWYRHNDVGLIAINDGIILEQAMFYIIRKYFNTKECYINIVETFHDVTYKTLMGQCLDLLSSNFDKKPNVDFFTLDRYNSMAERKTAYYTCYLPVTAAMHLVGIKDPEMFRQTKQILLDMGRLFQAQDDYLACYGHYEAFGKDNTDIQEGKCTWLVVTALDRATPEQRKILRECYGFSDPEKTRRVKQLFTDMNLPNIYLTYEEQEYNLLITRIQEISCGLPRSLFLDLLEGIYHRKS</sequence>
<dbReference type="GO" id="GO:0005737">
    <property type="term" value="C:cytoplasm"/>
    <property type="evidence" value="ECO:0007669"/>
    <property type="project" value="TreeGrafter"/>
</dbReference>
<dbReference type="Pfam" id="PF00348">
    <property type="entry name" value="polyprenyl_synt"/>
    <property type="match status" value="1"/>
</dbReference>
<dbReference type="RefSeq" id="XP_011643065.1">
    <property type="nucleotide sequence ID" value="XM_011644763.1"/>
</dbReference>
<evidence type="ECO:0000313" key="8">
    <source>
        <dbReference type="Proteomes" id="UP000504615"/>
    </source>
</evidence>
<dbReference type="GO" id="GO:0045337">
    <property type="term" value="P:farnesyl diphosphate biosynthetic process"/>
    <property type="evidence" value="ECO:0007669"/>
    <property type="project" value="TreeGrafter"/>
</dbReference>
<keyword evidence="4" id="KW-0460">Magnesium</keyword>
<dbReference type="KEGG" id="pbar:105430934"/>
<evidence type="ECO:0000256" key="3">
    <source>
        <dbReference type="ARBA" id="ARBA00022723"/>
    </source>
</evidence>
<dbReference type="SFLD" id="SFLDG01017">
    <property type="entry name" value="Polyprenyl_Transferase_Like"/>
    <property type="match status" value="1"/>
</dbReference>
<dbReference type="CDD" id="cd00685">
    <property type="entry name" value="Trans_IPPS_HT"/>
    <property type="match status" value="1"/>
</dbReference>
<dbReference type="SFLD" id="SFLDS00005">
    <property type="entry name" value="Isoprenoid_Synthase_Type_I"/>
    <property type="match status" value="1"/>
</dbReference>
<protein>
    <recommendedName>
        <fullName evidence="6">Farnesyl pyrophosphate synthase</fullName>
    </recommendedName>
</protein>
<dbReference type="SUPFAM" id="SSF48576">
    <property type="entry name" value="Terpenoid synthases"/>
    <property type="match status" value="1"/>
</dbReference>
<keyword evidence="8" id="KW-1185">Reference proteome</keyword>